<dbReference type="PANTHER" id="PTHR43143">
    <property type="entry name" value="METALLOPHOSPHOESTERASE, CALCINEURIN SUPERFAMILY"/>
    <property type="match status" value="1"/>
</dbReference>
<dbReference type="STRING" id="550983.A4R26_02620"/>
<dbReference type="EMBL" id="LWBP01000188">
    <property type="protein sequence ID" value="OQP58374.1"/>
    <property type="molecule type" value="Genomic_DNA"/>
</dbReference>
<dbReference type="InterPro" id="IPR029052">
    <property type="entry name" value="Metallo-depent_PP-like"/>
</dbReference>
<dbReference type="AlphaFoldDB" id="A0A1V9FJ29"/>
<feature type="chain" id="PRO_5013116805" evidence="1">
    <location>
        <begin position="21"/>
        <end position="359"/>
    </location>
</feature>
<organism evidence="3 4">
    <name type="scientific">Niastella populi</name>
    <dbReference type="NCBI Taxonomy" id="550983"/>
    <lineage>
        <taxon>Bacteria</taxon>
        <taxon>Pseudomonadati</taxon>
        <taxon>Bacteroidota</taxon>
        <taxon>Chitinophagia</taxon>
        <taxon>Chitinophagales</taxon>
        <taxon>Chitinophagaceae</taxon>
        <taxon>Niastella</taxon>
    </lineage>
</organism>
<dbReference type="RefSeq" id="WP_081165497.1">
    <property type="nucleotide sequence ID" value="NZ_LWBP01000188.1"/>
</dbReference>
<dbReference type="PANTHER" id="PTHR43143:SF5">
    <property type="entry name" value="SECRETED PROTEIN"/>
    <property type="match status" value="1"/>
</dbReference>
<sequence length="359" mass="40872">MMKQFALCLLMLLAVATGFAQQTDSTQPALSDPNAWSVIVLPDPQNYVKYKRNHPLLDIMMNWIDENRERLHIKMVLCTGDLVEHNDITNPDGKKMDQTGLQQWETIAAAFGKIDGRIPYIAAAGNHDYNIFSYTHAPKHTNYPQFFTPEKNTLNKKMLREYTNNPDNTPSLENSCLEFTSPQGKPFLFMTVEFAPRDTILQWAKKVVTQPKYKNHTVVLLTHAYLNYKNEQMKTAKYDLEDANYGAAIWEKLVKPAGNIQLVVSGHIGEKDNARKHVGFRTDKNDAGRNVQQMTFNAQAMGGGHYGNGGDGWLRIMEFMPDGKTVHVKTFSPFFAMSPGTKHLARRRESFDEFSFELN</sequence>
<dbReference type="SUPFAM" id="SSF56300">
    <property type="entry name" value="Metallo-dependent phosphatases"/>
    <property type="match status" value="1"/>
</dbReference>
<feature type="signal peptide" evidence="1">
    <location>
        <begin position="1"/>
        <end position="20"/>
    </location>
</feature>
<accession>A0A1V9FJ29</accession>
<comment type="caution">
    <text evidence="3">The sequence shown here is derived from an EMBL/GenBank/DDBJ whole genome shotgun (WGS) entry which is preliminary data.</text>
</comment>
<dbReference type="InterPro" id="IPR051918">
    <property type="entry name" value="STPP_CPPED1"/>
</dbReference>
<proteinExistence type="predicted"/>
<dbReference type="Proteomes" id="UP000192276">
    <property type="component" value="Unassembled WGS sequence"/>
</dbReference>
<dbReference type="Pfam" id="PF00149">
    <property type="entry name" value="Metallophos"/>
    <property type="match status" value="1"/>
</dbReference>
<protein>
    <submittedName>
        <fullName evidence="3">Serine/threonine protein phosphatase</fullName>
    </submittedName>
</protein>
<dbReference type="OrthoDB" id="9772095at2"/>
<feature type="domain" description="Calcineurin-like phosphoesterase" evidence="2">
    <location>
        <begin position="55"/>
        <end position="268"/>
    </location>
</feature>
<gene>
    <name evidence="3" type="ORF">A4R26_02620</name>
</gene>
<keyword evidence="4" id="KW-1185">Reference proteome</keyword>
<name>A0A1V9FJ29_9BACT</name>
<dbReference type="GO" id="GO:0016787">
    <property type="term" value="F:hydrolase activity"/>
    <property type="evidence" value="ECO:0007669"/>
    <property type="project" value="InterPro"/>
</dbReference>
<dbReference type="InterPro" id="IPR004843">
    <property type="entry name" value="Calcineurin-like_PHP"/>
</dbReference>
<evidence type="ECO:0000256" key="1">
    <source>
        <dbReference type="SAM" id="SignalP"/>
    </source>
</evidence>
<evidence type="ECO:0000259" key="2">
    <source>
        <dbReference type="Pfam" id="PF00149"/>
    </source>
</evidence>
<evidence type="ECO:0000313" key="3">
    <source>
        <dbReference type="EMBL" id="OQP58374.1"/>
    </source>
</evidence>
<dbReference type="Gene3D" id="3.60.21.10">
    <property type="match status" value="1"/>
</dbReference>
<keyword evidence="1" id="KW-0732">Signal</keyword>
<reference evidence="4" key="1">
    <citation type="submission" date="2016-04" db="EMBL/GenBank/DDBJ databases">
        <authorList>
            <person name="Chen L."/>
            <person name="Zhuang W."/>
            <person name="Wang G."/>
        </authorList>
    </citation>
    <scope>NUCLEOTIDE SEQUENCE [LARGE SCALE GENOMIC DNA]</scope>
    <source>
        <strain evidence="4">208</strain>
    </source>
</reference>
<evidence type="ECO:0000313" key="4">
    <source>
        <dbReference type="Proteomes" id="UP000192276"/>
    </source>
</evidence>